<keyword evidence="1" id="KW-0472">Membrane</keyword>
<gene>
    <name evidence="2" type="ORF">NC99_19480</name>
</gene>
<sequence length="66" mass="7760">MYLAAALKPLGYKFPFLQNQLKNKHFTHLEPDSFIVILYFDSLFLILSFLKNQSQKWKTPLIISSL</sequence>
<accession>A0A0L8V9X4</accession>
<keyword evidence="3" id="KW-1185">Reference proteome</keyword>
<comment type="caution">
    <text evidence="2">The sequence shown here is derived from an EMBL/GenBank/DDBJ whole genome shotgun (WGS) entry which is preliminary data.</text>
</comment>
<proteinExistence type="predicted"/>
<feature type="transmembrane region" description="Helical" evidence="1">
    <location>
        <begin position="33"/>
        <end position="50"/>
    </location>
</feature>
<dbReference type="EMBL" id="LGIA01000147">
    <property type="protein sequence ID" value="KOH45256.1"/>
    <property type="molecule type" value="Genomic_DNA"/>
</dbReference>
<evidence type="ECO:0000256" key="1">
    <source>
        <dbReference type="SAM" id="Phobius"/>
    </source>
</evidence>
<dbReference type="STRING" id="1409788.NC99_19480"/>
<reference evidence="3" key="1">
    <citation type="submission" date="2015-07" db="EMBL/GenBank/DDBJ databases">
        <title>Genome sequencing of Sunxiuqinia dokdonensis strain SK.</title>
        <authorList>
            <person name="Ahn S."/>
            <person name="Kim B.-C."/>
        </authorList>
    </citation>
    <scope>NUCLEOTIDE SEQUENCE [LARGE SCALE GENOMIC DNA]</scope>
    <source>
        <strain evidence="3">SK</strain>
    </source>
</reference>
<evidence type="ECO:0000313" key="3">
    <source>
        <dbReference type="Proteomes" id="UP000036958"/>
    </source>
</evidence>
<evidence type="ECO:0000313" key="2">
    <source>
        <dbReference type="EMBL" id="KOH45256.1"/>
    </source>
</evidence>
<protein>
    <submittedName>
        <fullName evidence="2">Uncharacterized protein</fullName>
    </submittedName>
</protein>
<keyword evidence="1" id="KW-0812">Transmembrane</keyword>
<name>A0A0L8V9X4_9BACT</name>
<keyword evidence="1" id="KW-1133">Transmembrane helix</keyword>
<dbReference type="Proteomes" id="UP000036958">
    <property type="component" value="Unassembled WGS sequence"/>
</dbReference>
<dbReference type="AlphaFoldDB" id="A0A0L8V9X4"/>
<organism evidence="2 3">
    <name type="scientific">Sunxiuqinia dokdonensis</name>
    <dbReference type="NCBI Taxonomy" id="1409788"/>
    <lineage>
        <taxon>Bacteria</taxon>
        <taxon>Pseudomonadati</taxon>
        <taxon>Bacteroidota</taxon>
        <taxon>Bacteroidia</taxon>
        <taxon>Marinilabiliales</taxon>
        <taxon>Prolixibacteraceae</taxon>
        <taxon>Sunxiuqinia</taxon>
    </lineage>
</organism>